<dbReference type="InterPro" id="IPR023198">
    <property type="entry name" value="PGP-like_dom2"/>
</dbReference>
<comment type="caution">
    <text evidence="1">The sequence shown here is derived from an EMBL/GenBank/DDBJ whole genome shotgun (WGS) entry which is preliminary data.</text>
</comment>
<dbReference type="RefSeq" id="WP_179428061.1">
    <property type="nucleotide sequence ID" value="NZ_JACBZP010000001.1"/>
</dbReference>
<organism evidence="1 2">
    <name type="scientific">Spelaeicoccus albus</name>
    <dbReference type="NCBI Taxonomy" id="1280376"/>
    <lineage>
        <taxon>Bacteria</taxon>
        <taxon>Bacillati</taxon>
        <taxon>Actinomycetota</taxon>
        <taxon>Actinomycetes</taxon>
        <taxon>Micrococcales</taxon>
        <taxon>Brevibacteriaceae</taxon>
        <taxon>Spelaeicoccus</taxon>
    </lineage>
</organism>
<evidence type="ECO:0000313" key="1">
    <source>
        <dbReference type="EMBL" id="NYI67810.1"/>
    </source>
</evidence>
<keyword evidence="1" id="KW-0378">Hydrolase</keyword>
<dbReference type="GO" id="GO:0050308">
    <property type="term" value="F:sugar-phosphatase activity"/>
    <property type="evidence" value="ECO:0007669"/>
    <property type="project" value="UniProtKB-EC"/>
</dbReference>
<dbReference type="NCBIfam" id="TIGR01509">
    <property type="entry name" value="HAD-SF-IA-v3"/>
    <property type="match status" value="1"/>
</dbReference>
<proteinExistence type="predicted"/>
<evidence type="ECO:0000313" key="2">
    <source>
        <dbReference type="Proteomes" id="UP000539111"/>
    </source>
</evidence>
<dbReference type="Pfam" id="PF00702">
    <property type="entry name" value="Hydrolase"/>
    <property type="match status" value="1"/>
</dbReference>
<sequence length="227" mass="23566">MNDIAALTGRSFAAVLFDLDGTLINSIEAVERSWREWARLEGVDLADIGNFHGTPSRQIVAKLVPPEQVERSSAVIDSLELADTDGVVILPGSETALEALLDVPGGRQYAAIATSGSRPLATMRLKATGLRVPDVVVTASDVSVGKPDPAPYVLAAERLGVDPRECLVVEDAPAGIESGNAAGAATLGILTSSGPDELRAADAVVRDLDAVRFQAGPGGVSMRESQV</sequence>
<dbReference type="Proteomes" id="UP000539111">
    <property type="component" value="Unassembled WGS sequence"/>
</dbReference>
<dbReference type="InterPro" id="IPR023214">
    <property type="entry name" value="HAD_sf"/>
</dbReference>
<dbReference type="InterPro" id="IPR036412">
    <property type="entry name" value="HAD-like_sf"/>
</dbReference>
<dbReference type="Gene3D" id="3.40.50.1000">
    <property type="entry name" value="HAD superfamily/HAD-like"/>
    <property type="match status" value="1"/>
</dbReference>
<dbReference type="EC" id="3.1.3.23" evidence="1"/>
<dbReference type="PRINTS" id="PR00413">
    <property type="entry name" value="HADHALOGNASE"/>
</dbReference>
<dbReference type="InterPro" id="IPR051806">
    <property type="entry name" value="HAD-like_SPP"/>
</dbReference>
<protein>
    <submittedName>
        <fullName evidence="1">Sugar-phosphatase</fullName>
        <ecNumber evidence="1">3.1.3.23</ecNumber>
    </submittedName>
</protein>
<reference evidence="1 2" key="1">
    <citation type="submission" date="2020-07" db="EMBL/GenBank/DDBJ databases">
        <title>Sequencing the genomes of 1000 actinobacteria strains.</title>
        <authorList>
            <person name="Klenk H.-P."/>
        </authorList>
    </citation>
    <scope>NUCLEOTIDE SEQUENCE [LARGE SCALE GENOMIC DNA]</scope>
    <source>
        <strain evidence="1 2">DSM 26341</strain>
    </source>
</reference>
<gene>
    <name evidence="1" type="ORF">BJY26_002116</name>
</gene>
<dbReference type="PANTHER" id="PTHR43481">
    <property type="entry name" value="FRUCTOSE-1-PHOSPHATE PHOSPHATASE"/>
    <property type="match status" value="1"/>
</dbReference>
<accession>A0A7Z0D2T1</accession>
<dbReference type="SUPFAM" id="SSF56784">
    <property type="entry name" value="HAD-like"/>
    <property type="match status" value="1"/>
</dbReference>
<dbReference type="EMBL" id="JACBZP010000001">
    <property type="protein sequence ID" value="NYI67810.1"/>
    <property type="molecule type" value="Genomic_DNA"/>
</dbReference>
<dbReference type="SFLD" id="SFLDG01129">
    <property type="entry name" value="C1.5:_HAD__Beta-PGM__Phosphata"/>
    <property type="match status" value="1"/>
</dbReference>
<dbReference type="SFLD" id="SFLDS00003">
    <property type="entry name" value="Haloacid_Dehalogenase"/>
    <property type="match status" value="1"/>
</dbReference>
<keyword evidence="2" id="KW-1185">Reference proteome</keyword>
<dbReference type="InterPro" id="IPR006439">
    <property type="entry name" value="HAD-SF_hydro_IA"/>
</dbReference>
<dbReference type="PANTHER" id="PTHR43481:SF4">
    <property type="entry name" value="GLYCEROL-1-PHOSPHATE PHOSPHOHYDROLASE 1-RELATED"/>
    <property type="match status" value="1"/>
</dbReference>
<dbReference type="Gene3D" id="1.10.150.240">
    <property type="entry name" value="Putative phosphatase, domain 2"/>
    <property type="match status" value="1"/>
</dbReference>
<dbReference type="AlphaFoldDB" id="A0A7Z0D2T1"/>
<name>A0A7Z0D2T1_9MICO</name>